<evidence type="ECO:0008006" key="4">
    <source>
        <dbReference type="Google" id="ProtNLM"/>
    </source>
</evidence>
<evidence type="ECO:0000313" key="2">
    <source>
        <dbReference type="EMBL" id="KAF3517764.1"/>
    </source>
</evidence>
<comment type="caution">
    <text evidence="2">The sequence shown here is derived from an EMBL/GenBank/DDBJ whole genome shotgun (WGS) entry which is preliminary data.</text>
</comment>
<name>A0ABQ7AUT2_BRACR</name>
<sequence length="54" mass="6552">MSEAGDIDEESEALEYENEDEEFWNPSFKTTMFSEDFEMEEMYSITPFDDRYDE</sequence>
<evidence type="ECO:0000256" key="1">
    <source>
        <dbReference type="SAM" id="MobiDB-lite"/>
    </source>
</evidence>
<accession>A0ABQ7AUT2</accession>
<dbReference type="EMBL" id="QGKV02001556">
    <property type="protein sequence ID" value="KAF3517764.1"/>
    <property type="molecule type" value="Genomic_DNA"/>
</dbReference>
<dbReference type="Proteomes" id="UP000266723">
    <property type="component" value="Unassembled WGS sequence"/>
</dbReference>
<evidence type="ECO:0000313" key="3">
    <source>
        <dbReference type="Proteomes" id="UP000266723"/>
    </source>
</evidence>
<reference evidence="2 3" key="1">
    <citation type="journal article" date="2020" name="BMC Genomics">
        <title>Intraspecific diversification of the crop wild relative Brassica cretica Lam. using demographic model selection.</title>
        <authorList>
            <person name="Kioukis A."/>
            <person name="Michalopoulou V.A."/>
            <person name="Briers L."/>
            <person name="Pirintsos S."/>
            <person name="Studholme D.J."/>
            <person name="Pavlidis P."/>
            <person name="Sarris P.F."/>
        </authorList>
    </citation>
    <scope>NUCLEOTIDE SEQUENCE [LARGE SCALE GENOMIC DNA]</scope>
    <source>
        <strain evidence="3">cv. PFS-1207/04</strain>
    </source>
</reference>
<organism evidence="2 3">
    <name type="scientific">Brassica cretica</name>
    <name type="common">Mustard</name>
    <dbReference type="NCBI Taxonomy" id="69181"/>
    <lineage>
        <taxon>Eukaryota</taxon>
        <taxon>Viridiplantae</taxon>
        <taxon>Streptophyta</taxon>
        <taxon>Embryophyta</taxon>
        <taxon>Tracheophyta</taxon>
        <taxon>Spermatophyta</taxon>
        <taxon>Magnoliopsida</taxon>
        <taxon>eudicotyledons</taxon>
        <taxon>Gunneridae</taxon>
        <taxon>Pentapetalae</taxon>
        <taxon>rosids</taxon>
        <taxon>malvids</taxon>
        <taxon>Brassicales</taxon>
        <taxon>Brassicaceae</taxon>
        <taxon>Brassiceae</taxon>
        <taxon>Brassica</taxon>
    </lineage>
</organism>
<protein>
    <recommendedName>
        <fullName evidence="4">CCD97-like C-terminal domain-containing protein</fullName>
    </recommendedName>
</protein>
<keyword evidence="3" id="KW-1185">Reference proteome</keyword>
<feature type="region of interest" description="Disordered" evidence="1">
    <location>
        <begin position="1"/>
        <end position="21"/>
    </location>
</feature>
<gene>
    <name evidence="2" type="ORF">DY000_02062573</name>
</gene>
<proteinExistence type="predicted"/>